<dbReference type="AlphaFoldDB" id="A0A8S4RRU5"/>
<keyword evidence="2" id="KW-1185">Reference proteome</keyword>
<dbReference type="EMBL" id="CAKXAJ010025496">
    <property type="protein sequence ID" value="CAH2240350.1"/>
    <property type="molecule type" value="Genomic_DNA"/>
</dbReference>
<reference evidence="1" key="1">
    <citation type="submission" date="2022-03" db="EMBL/GenBank/DDBJ databases">
        <authorList>
            <person name="Lindestad O."/>
        </authorList>
    </citation>
    <scope>NUCLEOTIDE SEQUENCE</scope>
</reference>
<sequence length="91" mass="10078">MDVGVTRCWNGSPALLSAALVDLQRGGRTTIGASQVAAGSKRHKTVEFGTPHKRPMSRSGLQSVDMMIKLRRKLPFTSFDFMNIIDSTVRW</sequence>
<dbReference type="OrthoDB" id="7466345at2759"/>
<proteinExistence type="predicted"/>
<accession>A0A8S4RRU5</accession>
<comment type="caution">
    <text evidence="1">The sequence shown here is derived from an EMBL/GenBank/DDBJ whole genome shotgun (WGS) entry which is preliminary data.</text>
</comment>
<dbReference type="Proteomes" id="UP000838756">
    <property type="component" value="Unassembled WGS sequence"/>
</dbReference>
<name>A0A8S4RRU5_9NEOP</name>
<evidence type="ECO:0000313" key="1">
    <source>
        <dbReference type="EMBL" id="CAH2240350.1"/>
    </source>
</evidence>
<evidence type="ECO:0000313" key="2">
    <source>
        <dbReference type="Proteomes" id="UP000838756"/>
    </source>
</evidence>
<protein>
    <submittedName>
        <fullName evidence="1">Jg17346 protein</fullName>
    </submittedName>
</protein>
<organism evidence="1 2">
    <name type="scientific">Pararge aegeria aegeria</name>
    <dbReference type="NCBI Taxonomy" id="348720"/>
    <lineage>
        <taxon>Eukaryota</taxon>
        <taxon>Metazoa</taxon>
        <taxon>Ecdysozoa</taxon>
        <taxon>Arthropoda</taxon>
        <taxon>Hexapoda</taxon>
        <taxon>Insecta</taxon>
        <taxon>Pterygota</taxon>
        <taxon>Neoptera</taxon>
        <taxon>Endopterygota</taxon>
        <taxon>Lepidoptera</taxon>
        <taxon>Glossata</taxon>
        <taxon>Ditrysia</taxon>
        <taxon>Papilionoidea</taxon>
        <taxon>Nymphalidae</taxon>
        <taxon>Satyrinae</taxon>
        <taxon>Satyrini</taxon>
        <taxon>Parargina</taxon>
        <taxon>Pararge</taxon>
    </lineage>
</organism>
<gene>
    <name evidence="1" type="primary">jg17346</name>
    <name evidence="1" type="ORF">PAEG_LOCUS16942</name>
</gene>